<name>A0A521BUH5_SACCC</name>
<dbReference type="SUPFAM" id="SSF56935">
    <property type="entry name" value="Porins"/>
    <property type="match status" value="1"/>
</dbReference>
<keyword evidence="2" id="KW-1185">Reference proteome</keyword>
<evidence type="ECO:0000313" key="2">
    <source>
        <dbReference type="Proteomes" id="UP000319040"/>
    </source>
</evidence>
<evidence type="ECO:0008006" key="3">
    <source>
        <dbReference type="Google" id="ProtNLM"/>
    </source>
</evidence>
<dbReference type="Pfam" id="PF19577">
    <property type="entry name" value="DcaP"/>
    <property type="match status" value="1"/>
</dbReference>
<protein>
    <recommendedName>
        <fullName evidence="3">Beta-barrel porin-2, OmpL-like. bbp2</fullName>
    </recommendedName>
</protein>
<dbReference type="AlphaFoldDB" id="A0A521BUH5"/>
<dbReference type="EMBL" id="FXTB01000002">
    <property type="protein sequence ID" value="SMO50806.1"/>
    <property type="molecule type" value="Genomic_DNA"/>
</dbReference>
<gene>
    <name evidence="1" type="ORF">SAMN06265379_10270</name>
</gene>
<proteinExistence type="predicted"/>
<dbReference type="Proteomes" id="UP000319040">
    <property type="component" value="Unassembled WGS sequence"/>
</dbReference>
<dbReference type="RefSeq" id="WP_142532391.1">
    <property type="nucleotide sequence ID" value="NZ_FXTB01000002.1"/>
</dbReference>
<organism evidence="1 2">
    <name type="scientific">Saccharicrinis carchari</name>
    <dbReference type="NCBI Taxonomy" id="1168039"/>
    <lineage>
        <taxon>Bacteria</taxon>
        <taxon>Pseudomonadati</taxon>
        <taxon>Bacteroidota</taxon>
        <taxon>Bacteroidia</taxon>
        <taxon>Marinilabiliales</taxon>
        <taxon>Marinilabiliaceae</taxon>
        <taxon>Saccharicrinis</taxon>
    </lineage>
</organism>
<dbReference type="InterPro" id="IPR045748">
    <property type="entry name" value="DcaP"/>
</dbReference>
<accession>A0A521BUH5</accession>
<reference evidence="1 2" key="1">
    <citation type="submission" date="2017-05" db="EMBL/GenBank/DDBJ databases">
        <authorList>
            <person name="Varghese N."/>
            <person name="Submissions S."/>
        </authorList>
    </citation>
    <scope>NUCLEOTIDE SEQUENCE [LARGE SCALE GENOMIC DNA]</scope>
    <source>
        <strain evidence="1 2">DSM 27040</strain>
    </source>
</reference>
<sequence>MKRILLCLTAFSILWANGQENEKKVTVKTYGFIGFDTFFDSRISATARSCGYLYPLGFDGDDAGHDKNDKSRFDFTANISRVGLTIQGPDAFGAVATAKIEADFAGTSGNGRDFVFRLRQAFLNLKWSKTAVLVGQAYHPMFITENYPATVNFVAGVPFHPLSRAPQLRYTYHPMDKLSLSLSALSQGDFVNSGPADQVERSEFPEAVLQLKYGLPQDFFVGATFGVKQVEPARVDDFNNIAKSKLTTMHGNLSLRYSTRALTFKAEGIYGGNMTNLVMIGGLARKAKNGTALNAQYEAIRTAALWADIHTNAASVNFGVFTGITTNLGTANESLIVIAEKQYTRGSDIEKVYTVSPRVTFASGPVYIGLELNRTIAFYGADWDEKSKPIHTTLYANNRLLMSFRYNF</sequence>
<dbReference type="OrthoDB" id="9802177at2"/>
<evidence type="ECO:0000313" key="1">
    <source>
        <dbReference type="EMBL" id="SMO50806.1"/>
    </source>
</evidence>